<feature type="region of interest" description="Disordered" evidence="1">
    <location>
        <begin position="118"/>
        <end position="137"/>
    </location>
</feature>
<keyword evidence="5" id="KW-1185">Reference proteome</keyword>
<dbReference type="Proteomes" id="UP000001555">
    <property type="component" value="Unassembled WGS sequence"/>
</dbReference>
<feature type="transmembrane region" description="Helical" evidence="2">
    <location>
        <begin position="35"/>
        <end position="54"/>
    </location>
</feature>
<dbReference type="EMBL" id="ABJB010817198">
    <property type="status" value="NOT_ANNOTATED_CDS"/>
    <property type="molecule type" value="Genomic_DNA"/>
</dbReference>
<dbReference type="PaxDb" id="6945-B7Q962"/>
<evidence type="ECO:0000256" key="2">
    <source>
        <dbReference type="SAM" id="Phobius"/>
    </source>
</evidence>
<dbReference type="EnsemblMetazoa" id="ISCW011005-RA">
    <property type="protein sequence ID" value="ISCW011005-PA"/>
    <property type="gene ID" value="ISCW011005"/>
</dbReference>
<gene>
    <name evidence="3" type="ORF">IscW_ISCW011005</name>
</gene>
<accession>B7Q962</accession>
<proteinExistence type="predicted"/>
<dbReference type="AlphaFoldDB" id="B7Q962"/>
<dbReference type="InParanoid" id="B7Q962"/>
<evidence type="ECO:0000313" key="4">
    <source>
        <dbReference type="EnsemblMetazoa" id="ISCW011005-PA"/>
    </source>
</evidence>
<keyword evidence="2" id="KW-0472">Membrane</keyword>
<dbReference type="VEuPathDB" id="VectorBase:ISCW011005"/>
<name>B7Q962_IXOSC</name>
<organism>
    <name type="scientific">Ixodes scapularis</name>
    <name type="common">Black-legged tick</name>
    <name type="synonym">Deer tick</name>
    <dbReference type="NCBI Taxonomy" id="6945"/>
    <lineage>
        <taxon>Eukaryota</taxon>
        <taxon>Metazoa</taxon>
        <taxon>Ecdysozoa</taxon>
        <taxon>Arthropoda</taxon>
        <taxon>Chelicerata</taxon>
        <taxon>Arachnida</taxon>
        <taxon>Acari</taxon>
        <taxon>Parasitiformes</taxon>
        <taxon>Ixodida</taxon>
        <taxon>Ixodoidea</taxon>
        <taxon>Ixodidae</taxon>
        <taxon>Ixodinae</taxon>
        <taxon>Ixodes</taxon>
    </lineage>
</organism>
<dbReference type="EMBL" id="DS887628">
    <property type="protein sequence ID" value="EEC15384.1"/>
    <property type="molecule type" value="Genomic_DNA"/>
</dbReference>
<keyword evidence="2" id="KW-0812">Transmembrane</keyword>
<evidence type="ECO:0000313" key="5">
    <source>
        <dbReference type="Proteomes" id="UP000001555"/>
    </source>
</evidence>
<protein>
    <submittedName>
        <fullName evidence="3 4">Uncharacterized protein</fullName>
    </submittedName>
</protein>
<reference evidence="4" key="2">
    <citation type="submission" date="2020-05" db="UniProtKB">
        <authorList>
            <consortium name="EnsemblMetazoa"/>
        </authorList>
    </citation>
    <scope>IDENTIFICATION</scope>
    <source>
        <strain evidence="4">wikel</strain>
    </source>
</reference>
<dbReference type="HOGENOM" id="CLU_1867366_0_0_1"/>
<evidence type="ECO:0000313" key="3">
    <source>
        <dbReference type="EMBL" id="EEC15384.1"/>
    </source>
</evidence>
<sequence>MGPPSRAPLWCLDRVPIWCVYRALKSGPPMSLTTLYTGVTLLPSMILAEVAAAASRWKPKQMQGGTPQRRRPHCLFCRHFDDQLPGLRHPTAYTQGSCDAILHRGMHGRDQAVNTPVKGALQRPWRHHSTLTAPPSA</sequence>
<reference evidence="3 5" key="1">
    <citation type="submission" date="2008-03" db="EMBL/GenBank/DDBJ databases">
        <title>Annotation of Ixodes scapularis.</title>
        <authorList>
            <consortium name="Ixodes scapularis Genome Project Consortium"/>
            <person name="Caler E."/>
            <person name="Hannick L.I."/>
            <person name="Bidwell S."/>
            <person name="Joardar V."/>
            <person name="Thiagarajan M."/>
            <person name="Amedeo P."/>
            <person name="Galinsky K.J."/>
            <person name="Schobel S."/>
            <person name="Inman J."/>
            <person name="Hostetler J."/>
            <person name="Miller J."/>
            <person name="Hammond M."/>
            <person name="Megy K."/>
            <person name="Lawson D."/>
            <person name="Kodira C."/>
            <person name="Sutton G."/>
            <person name="Meyer J."/>
            <person name="Hill C.A."/>
            <person name="Birren B."/>
            <person name="Nene V."/>
            <person name="Collins F."/>
            <person name="Alarcon-Chaidez F."/>
            <person name="Wikel S."/>
            <person name="Strausberg R."/>
        </authorList>
    </citation>
    <scope>NUCLEOTIDE SEQUENCE [LARGE SCALE GENOMIC DNA]</scope>
    <source>
        <strain evidence="5">Wikel</strain>
        <strain evidence="3">Wikel colony</strain>
    </source>
</reference>
<evidence type="ECO:0000256" key="1">
    <source>
        <dbReference type="SAM" id="MobiDB-lite"/>
    </source>
</evidence>
<dbReference type="VEuPathDB" id="VectorBase:ISCI011005"/>
<keyword evidence="2" id="KW-1133">Transmembrane helix</keyword>